<evidence type="ECO:0000313" key="1">
    <source>
        <dbReference type="EMBL" id="CAI9282175.1"/>
    </source>
</evidence>
<dbReference type="EMBL" id="OX465080">
    <property type="protein sequence ID" value="CAI9282175.1"/>
    <property type="molecule type" value="Genomic_DNA"/>
</dbReference>
<accession>A0AA36E5D3</accession>
<dbReference type="AlphaFoldDB" id="A0AA36E5D3"/>
<proteinExistence type="predicted"/>
<organism evidence="1 2">
    <name type="scientific">Lactuca saligna</name>
    <name type="common">Willowleaf lettuce</name>
    <dbReference type="NCBI Taxonomy" id="75948"/>
    <lineage>
        <taxon>Eukaryota</taxon>
        <taxon>Viridiplantae</taxon>
        <taxon>Streptophyta</taxon>
        <taxon>Embryophyta</taxon>
        <taxon>Tracheophyta</taxon>
        <taxon>Spermatophyta</taxon>
        <taxon>Magnoliopsida</taxon>
        <taxon>eudicotyledons</taxon>
        <taxon>Gunneridae</taxon>
        <taxon>Pentapetalae</taxon>
        <taxon>asterids</taxon>
        <taxon>campanulids</taxon>
        <taxon>Asterales</taxon>
        <taxon>Asteraceae</taxon>
        <taxon>Cichorioideae</taxon>
        <taxon>Cichorieae</taxon>
        <taxon>Lactucinae</taxon>
        <taxon>Lactuca</taxon>
    </lineage>
</organism>
<dbReference type="Proteomes" id="UP001177003">
    <property type="component" value="Chromosome 4"/>
</dbReference>
<evidence type="ECO:0000313" key="2">
    <source>
        <dbReference type="Proteomes" id="UP001177003"/>
    </source>
</evidence>
<name>A0AA36E5D3_LACSI</name>
<sequence length="146" mass="16198">MVAIDPAHAFEATTSAFYVFGLAGDIGMELAKGGVLSAYNSFSTDSRLVFDSSILRRVPLLYHRFCQSIFISIGFLDSTVNCSRVDFAVDRSQVDFMVVPLDLWVDRFLDFALSPASSVRCDKDITCSRKMVRKEKNGGIKATNHL</sequence>
<reference evidence="1" key="1">
    <citation type="submission" date="2023-04" db="EMBL/GenBank/DDBJ databases">
        <authorList>
            <person name="Vijverberg K."/>
            <person name="Xiong W."/>
            <person name="Schranz E."/>
        </authorList>
    </citation>
    <scope>NUCLEOTIDE SEQUENCE</scope>
</reference>
<keyword evidence="2" id="KW-1185">Reference proteome</keyword>
<gene>
    <name evidence="1" type="ORF">LSALG_LOCUS21827</name>
</gene>
<protein>
    <submittedName>
        <fullName evidence="1">Uncharacterized protein</fullName>
    </submittedName>
</protein>